<gene>
    <name evidence="1" type="primary">LRO1_2</name>
    <name evidence="1" type="ORF">IWW38_005328</name>
</gene>
<evidence type="ECO:0000313" key="2">
    <source>
        <dbReference type="Proteomes" id="UP001139981"/>
    </source>
</evidence>
<keyword evidence="1" id="KW-0808">Transferase</keyword>
<keyword evidence="1" id="KW-0012">Acyltransferase</keyword>
<accession>A0ACC1LW02</accession>
<reference evidence="1" key="1">
    <citation type="submission" date="2022-07" db="EMBL/GenBank/DDBJ databases">
        <title>Phylogenomic reconstructions and comparative analyses of Kickxellomycotina fungi.</title>
        <authorList>
            <person name="Reynolds N.K."/>
            <person name="Stajich J.E."/>
            <person name="Barry K."/>
            <person name="Grigoriev I.V."/>
            <person name="Crous P."/>
            <person name="Smith M.E."/>
        </authorList>
    </citation>
    <scope>NUCLEOTIDE SEQUENCE</scope>
    <source>
        <strain evidence="1">CBS 190363</strain>
    </source>
</reference>
<feature type="non-terminal residue" evidence="1">
    <location>
        <position position="306"/>
    </location>
</feature>
<name>A0ACC1LW02_9FUNG</name>
<dbReference type="Proteomes" id="UP001139981">
    <property type="component" value="Unassembled WGS sequence"/>
</dbReference>
<protein>
    <submittedName>
        <fullName evidence="1">Phospholipid:diacylglycerol acyltransferase</fullName>
        <ecNumber evidence="1">2.3.1.158</ecNumber>
    </submittedName>
</protein>
<evidence type="ECO:0000313" key="1">
    <source>
        <dbReference type="EMBL" id="KAJ2885409.1"/>
    </source>
</evidence>
<comment type="caution">
    <text evidence="1">The sequence shown here is derived from an EMBL/GenBank/DDBJ whole genome shotgun (WGS) entry which is preliminary data.</text>
</comment>
<dbReference type="EC" id="2.3.1.158" evidence="1"/>
<sequence>MSKGGDNTPGQNSDSVRRRRKSRKDNRIEHNSDSEPSTPTVTGTPHSSSQVEVARQELESAILKTKGIDALPLDPVAVSTGRVKRRRWFIAGLVFGGLAALTSILYVNPTKSVHIDRIHGMLGDFDISALLPDSLLPDDFVQDITRLLSLDSVGVDSNSSSSVNYSKGDFQPALTLVAEEKLEKVHNVILIPGIISSGLESWSTANCSRPYFRQRLWGTSTMFKAILLDKECWVQHMMLDKKTGLDPPGIKLRAAKGLDAADYFITGYWIWGKAIENLAVLGYDSNDMALAAYDWRLSYHDLEGRD</sequence>
<organism evidence="1 2">
    <name type="scientific">Coemansia aciculifera</name>
    <dbReference type="NCBI Taxonomy" id="417176"/>
    <lineage>
        <taxon>Eukaryota</taxon>
        <taxon>Fungi</taxon>
        <taxon>Fungi incertae sedis</taxon>
        <taxon>Zoopagomycota</taxon>
        <taxon>Kickxellomycotina</taxon>
        <taxon>Kickxellomycetes</taxon>
        <taxon>Kickxellales</taxon>
        <taxon>Kickxellaceae</taxon>
        <taxon>Coemansia</taxon>
    </lineage>
</organism>
<keyword evidence="2" id="KW-1185">Reference proteome</keyword>
<dbReference type="EMBL" id="JANBVB010002420">
    <property type="protein sequence ID" value="KAJ2885409.1"/>
    <property type="molecule type" value="Genomic_DNA"/>
</dbReference>
<proteinExistence type="predicted"/>